<keyword evidence="4" id="KW-0804">Transcription</keyword>
<comment type="subcellular location">
    <subcellularLocation>
        <location evidence="1">Nucleus</location>
    </subcellularLocation>
</comment>
<dbReference type="PANTHER" id="PTHR31674:SF61">
    <property type="entry name" value="B3 DOMAIN-CONTAINING PROTEIN OS01G0905400"/>
    <property type="match status" value="1"/>
</dbReference>
<feature type="compositionally biased region" description="Basic residues" evidence="6">
    <location>
        <begin position="176"/>
        <end position="185"/>
    </location>
</feature>
<protein>
    <recommendedName>
        <fullName evidence="7">TF-B3 domain-containing protein</fullName>
    </recommendedName>
</protein>
<feature type="domain" description="TF-B3" evidence="7">
    <location>
        <begin position="70"/>
        <end position="163"/>
    </location>
</feature>
<dbReference type="InterPro" id="IPR015300">
    <property type="entry name" value="DNA-bd_pseudobarrel_sf"/>
</dbReference>
<organism evidence="8 9">
    <name type="scientific">Eragrostis curvula</name>
    <name type="common">weeping love grass</name>
    <dbReference type="NCBI Taxonomy" id="38414"/>
    <lineage>
        <taxon>Eukaryota</taxon>
        <taxon>Viridiplantae</taxon>
        <taxon>Streptophyta</taxon>
        <taxon>Embryophyta</taxon>
        <taxon>Tracheophyta</taxon>
        <taxon>Spermatophyta</taxon>
        <taxon>Magnoliopsida</taxon>
        <taxon>Liliopsida</taxon>
        <taxon>Poales</taxon>
        <taxon>Poaceae</taxon>
        <taxon>PACMAD clade</taxon>
        <taxon>Chloridoideae</taxon>
        <taxon>Eragrostideae</taxon>
        <taxon>Eragrostidinae</taxon>
        <taxon>Eragrostis</taxon>
    </lineage>
</organism>
<feature type="compositionally biased region" description="Polar residues" evidence="6">
    <location>
        <begin position="502"/>
        <end position="519"/>
    </location>
</feature>
<dbReference type="SMART" id="SM01019">
    <property type="entry name" value="B3"/>
    <property type="match status" value="2"/>
</dbReference>
<evidence type="ECO:0000259" key="7">
    <source>
        <dbReference type="PROSITE" id="PS50863"/>
    </source>
</evidence>
<dbReference type="GO" id="GO:0005634">
    <property type="term" value="C:nucleus"/>
    <property type="evidence" value="ECO:0007669"/>
    <property type="project" value="UniProtKB-SubCell"/>
</dbReference>
<proteinExistence type="predicted"/>
<dbReference type="CDD" id="cd10017">
    <property type="entry name" value="B3_DNA"/>
    <property type="match status" value="2"/>
</dbReference>
<comment type="caution">
    <text evidence="8">The sequence shown here is derived from an EMBL/GenBank/DDBJ whole genome shotgun (WGS) entry which is preliminary data.</text>
</comment>
<evidence type="ECO:0000256" key="2">
    <source>
        <dbReference type="ARBA" id="ARBA00023015"/>
    </source>
</evidence>
<reference evidence="8 9" key="1">
    <citation type="journal article" date="2019" name="Sci. Rep.">
        <title>A high-quality genome of Eragrostis curvula grass provides insights into Poaceae evolution and supports new strategies to enhance forage quality.</title>
        <authorList>
            <person name="Carballo J."/>
            <person name="Santos B.A.C.M."/>
            <person name="Zappacosta D."/>
            <person name="Garbus I."/>
            <person name="Selva J.P."/>
            <person name="Gallo C.A."/>
            <person name="Diaz A."/>
            <person name="Albertini E."/>
            <person name="Caccamo M."/>
            <person name="Echenique V."/>
        </authorList>
    </citation>
    <scope>NUCLEOTIDE SEQUENCE [LARGE SCALE GENOMIC DNA]</scope>
    <source>
        <strain evidence="9">cv. Victoria</strain>
        <tissue evidence="8">Leaf</tissue>
    </source>
</reference>
<dbReference type="OrthoDB" id="1666376at2759"/>
<feature type="compositionally biased region" description="Basic and acidic residues" evidence="6">
    <location>
        <begin position="304"/>
        <end position="313"/>
    </location>
</feature>
<feature type="region of interest" description="Disordered" evidence="6">
    <location>
        <begin position="176"/>
        <end position="217"/>
    </location>
</feature>
<feature type="compositionally biased region" description="Basic and acidic residues" evidence="6">
    <location>
        <begin position="240"/>
        <end position="258"/>
    </location>
</feature>
<dbReference type="Gramene" id="TVU36130">
    <property type="protein sequence ID" value="TVU36130"/>
    <property type="gene ID" value="EJB05_18046"/>
</dbReference>
<feature type="region of interest" description="Disordered" evidence="6">
    <location>
        <begin position="494"/>
        <end position="521"/>
    </location>
</feature>
<accession>A0A5J9VM70</accession>
<feature type="domain" description="TF-B3" evidence="7">
    <location>
        <begin position="557"/>
        <end position="652"/>
    </location>
</feature>
<dbReference type="GO" id="GO:0003677">
    <property type="term" value="F:DNA binding"/>
    <property type="evidence" value="ECO:0007669"/>
    <property type="project" value="UniProtKB-KW"/>
</dbReference>
<dbReference type="PROSITE" id="PS50863">
    <property type="entry name" value="B3"/>
    <property type="match status" value="2"/>
</dbReference>
<evidence type="ECO:0000256" key="3">
    <source>
        <dbReference type="ARBA" id="ARBA00023125"/>
    </source>
</evidence>
<evidence type="ECO:0000256" key="5">
    <source>
        <dbReference type="ARBA" id="ARBA00023242"/>
    </source>
</evidence>
<evidence type="ECO:0000256" key="4">
    <source>
        <dbReference type="ARBA" id="ARBA00023163"/>
    </source>
</evidence>
<dbReference type="Pfam" id="PF02362">
    <property type="entry name" value="B3"/>
    <property type="match status" value="1"/>
</dbReference>
<evidence type="ECO:0000313" key="8">
    <source>
        <dbReference type="EMBL" id="TVU36130.1"/>
    </source>
</evidence>
<dbReference type="Gene3D" id="2.40.330.10">
    <property type="entry name" value="DNA-binding pseudobarrel domain"/>
    <property type="match status" value="2"/>
</dbReference>
<keyword evidence="5" id="KW-0539">Nucleus</keyword>
<dbReference type="InterPro" id="IPR039218">
    <property type="entry name" value="REM_fam"/>
</dbReference>
<keyword evidence="9" id="KW-1185">Reference proteome</keyword>
<dbReference type="InterPro" id="IPR003340">
    <property type="entry name" value="B3_DNA-bd"/>
</dbReference>
<keyword evidence="2" id="KW-0805">Transcription regulation</keyword>
<evidence type="ECO:0000313" key="9">
    <source>
        <dbReference type="Proteomes" id="UP000324897"/>
    </source>
</evidence>
<dbReference type="Proteomes" id="UP000324897">
    <property type="component" value="Unassembled WGS sequence"/>
</dbReference>
<feature type="region of interest" description="Disordered" evidence="6">
    <location>
        <begin position="302"/>
        <end position="321"/>
    </location>
</feature>
<evidence type="ECO:0000256" key="1">
    <source>
        <dbReference type="ARBA" id="ARBA00004123"/>
    </source>
</evidence>
<dbReference type="EMBL" id="RWGY01000009">
    <property type="protein sequence ID" value="TVU36130.1"/>
    <property type="molecule type" value="Genomic_DNA"/>
</dbReference>
<dbReference type="SUPFAM" id="SSF101936">
    <property type="entry name" value="DNA-binding pseudobarrel domain"/>
    <property type="match status" value="2"/>
</dbReference>
<gene>
    <name evidence="8" type="ORF">EJB05_18046</name>
</gene>
<name>A0A5J9VM70_9POAL</name>
<feature type="compositionally biased region" description="Basic and acidic residues" evidence="6">
    <location>
        <begin position="193"/>
        <end position="204"/>
    </location>
</feature>
<feature type="region of interest" description="Disordered" evidence="6">
    <location>
        <begin position="434"/>
        <end position="459"/>
    </location>
</feature>
<sequence length="696" mass="77444">MVGVILALKKEQEEGVVDIDSDEEGAEKVVKRRKKKACDPHKKRACVDCTKRCSRIHGQVSSSSRPTSAVPSFFKVMMGYFSDDMDIPPPFAKTILDLAGSNIYLEDSFGLRWRVRLCLRDGVLSFGHGWKNFVLDHAVSCGEFLVFRLIARSVFTVQMFAPSAVERLYLCERNKRQSRKRKPRQKTSSPGTERVKIGMENRESCKKKRRTDGQNDQVPIDCKMSVHVCIDDSDVPDSESELKCSENSEKASEARGAESQEVSEIPARHHGKAQMALAGETERAEDTMFTEKETQCNAHLASDATEHEHEHGEGSSSPTNVDNCGPLAMMDLNEVSIDDIYLSADMYEFESDLCNTQAYSFELNMEGRSTSGQTSGFNSLENGLQNQHSSMEVGQGFEVSEKLSCIENKQVTDVLGTCTGDVNVPEHDIDIINMLPDNDPSSLGDDNPSPTDAEVPSSEWALRSCNKDNSLCKGNQAEQKEVFVSTYSSVIQDKPRDGQVDIQDSTGQHAPEIMSSSQKPLELTHLRKDSLETGNNSGDLQSGSTESGGILALEADGVKFSIAVPAPGQTWLELPSRLPVLPRMKKQRRKVVILKDPCMRRWPVLYQCTPGFSGFISGWVDISRENRLQEGDICEFEFSGNHELSFQLTVTTSTQEKRSRLKKKNTERSLLTVGTTEDTCTEHYDLQPSMKAKEIN</sequence>
<dbReference type="PANTHER" id="PTHR31674">
    <property type="entry name" value="B3 DOMAIN-CONTAINING PROTEIN REM-LIKE 3-RELATED"/>
    <property type="match status" value="1"/>
</dbReference>
<keyword evidence="3" id="KW-0238">DNA-binding</keyword>
<feature type="region of interest" description="Disordered" evidence="6">
    <location>
        <begin position="233"/>
        <end position="287"/>
    </location>
</feature>
<dbReference type="AlphaFoldDB" id="A0A5J9VM70"/>
<evidence type="ECO:0000256" key="6">
    <source>
        <dbReference type="SAM" id="MobiDB-lite"/>
    </source>
</evidence>